<protein>
    <recommendedName>
        <fullName evidence="2">DUF3298 domain-containing protein</fullName>
    </recommendedName>
</protein>
<dbReference type="EMBL" id="MLIQ01000023">
    <property type="protein sequence ID" value="OHU51084.1"/>
    <property type="molecule type" value="Genomic_DNA"/>
</dbReference>
<evidence type="ECO:0000256" key="1">
    <source>
        <dbReference type="SAM" id="MobiDB-lite"/>
    </source>
</evidence>
<sequence length="270" mass="28523">MRLGNLLIAVLCGIVLVGCDRGEAPTDAPAQESTSASASAAATPTAAVDPAGEPACPKHGGRWDAAQGCVIDEVTPQATQHLLIPVQWDSSFPELQKATDELVADIRANFRKSVERAGAPPEGKPWALQVSFEAYQGKGVHPSDSVRFSISESLGGYHPGFAFRTLAFDRVTKQPITIGSLVIDPATALPKIAALVRADLRAQLGGVGTEFVDTGTVPEPGNFTELSLDGDALLFSFEPYRVAAYAEGPMQSRVALSELRDVVKPEYLPA</sequence>
<evidence type="ECO:0000259" key="2">
    <source>
        <dbReference type="Pfam" id="PF11738"/>
    </source>
</evidence>
<feature type="compositionally biased region" description="Low complexity" evidence="1">
    <location>
        <begin position="28"/>
        <end position="51"/>
    </location>
</feature>
<dbReference type="Gene3D" id="3.90.640.20">
    <property type="entry name" value="Heat-shock cognate protein, ATPase"/>
    <property type="match status" value="1"/>
</dbReference>
<dbReference type="Proteomes" id="UP000179441">
    <property type="component" value="Unassembled WGS sequence"/>
</dbReference>
<dbReference type="PROSITE" id="PS51257">
    <property type="entry name" value="PROKAR_LIPOPROTEIN"/>
    <property type="match status" value="1"/>
</dbReference>
<dbReference type="EMBL" id="MLIS01000001">
    <property type="protein sequence ID" value="OHU79731.1"/>
    <property type="molecule type" value="Genomic_DNA"/>
</dbReference>
<comment type="caution">
    <text evidence="4">The sequence shown here is derived from an EMBL/GenBank/DDBJ whole genome shotgun (WGS) entry which is preliminary data.</text>
</comment>
<feature type="domain" description="DUF3298" evidence="2">
    <location>
        <begin position="186"/>
        <end position="253"/>
    </location>
</feature>
<proteinExistence type="predicted"/>
<dbReference type="Gene3D" id="3.30.565.40">
    <property type="entry name" value="Fervidobacterium nodosum Rt17-B1 like"/>
    <property type="match status" value="1"/>
</dbReference>
<evidence type="ECO:0000313" key="6">
    <source>
        <dbReference type="Proteomes" id="UP000180043"/>
    </source>
</evidence>
<dbReference type="AlphaFoldDB" id="A0A1S1M7X7"/>
<feature type="region of interest" description="Disordered" evidence="1">
    <location>
        <begin position="25"/>
        <end position="59"/>
    </location>
</feature>
<dbReference type="InterPro" id="IPR021729">
    <property type="entry name" value="DUF3298"/>
</dbReference>
<gene>
    <name evidence="3" type="ORF">BKG82_20675</name>
    <name evidence="4" type="ORF">BKG84_16365</name>
</gene>
<name>A0A1S1M7X7_MYCCH</name>
<evidence type="ECO:0000313" key="4">
    <source>
        <dbReference type="EMBL" id="OHU79731.1"/>
    </source>
</evidence>
<dbReference type="RefSeq" id="WP_057967882.1">
    <property type="nucleotide sequence ID" value="NZ_CP050145.1"/>
</dbReference>
<organism evidence="4 5">
    <name type="scientific">Mycobacteroides chelonae</name>
    <name type="common">Mycobacterium chelonae</name>
    <dbReference type="NCBI Taxonomy" id="1774"/>
    <lineage>
        <taxon>Bacteria</taxon>
        <taxon>Bacillati</taxon>
        <taxon>Actinomycetota</taxon>
        <taxon>Actinomycetes</taxon>
        <taxon>Mycobacteriales</taxon>
        <taxon>Mycobacteriaceae</taxon>
        <taxon>Mycobacteroides</taxon>
    </lineage>
</organism>
<evidence type="ECO:0000313" key="5">
    <source>
        <dbReference type="Proteomes" id="UP000179441"/>
    </source>
</evidence>
<dbReference type="Proteomes" id="UP000180043">
    <property type="component" value="Unassembled WGS sequence"/>
</dbReference>
<dbReference type="InterPro" id="IPR037126">
    <property type="entry name" value="PdaC/RsiV-like_sf"/>
</dbReference>
<accession>A0A1S1M7X7</accession>
<reference evidence="5 6" key="1">
    <citation type="submission" date="2016-10" db="EMBL/GenBank/DDBJ databases">
        <title>Evaluation of Human, Veterinary and Environmental Mycobacterium chelonae Isolates by Core Genome Phylogenomic Analysis, Targeted Gene Comparison, and Anti-microbial Susceptibility Patterns: A Tale of Mistaken Identities.</title>
        <authorList>
            <person name="Fogelson S.B."/>
            <person name="Camus A.C."/>
            <person name="Lorenz W."/>
            <person name="Vasireddy R."/>
            <person name="Vasireddy S."/>
            <person name="Smith T."/>
            <person name="Brown-Elliott B.A."/>
            <person name="Wallace R.J.Jr."/>
            <person name="Hasan N.A."/>
            <person name="Reischl U."/>
            <person name="Sanchez S."/>
        </authorList>
    </citation>
    <scope>NUCLEOTIDE SEQUENCE [LARGE SCALE GENOMIC DNA]</scope>
    <source>
        <strain evidence="3 6">15515</strain>
        <strain evidence="4 5">15518</strain>
    </source>
</reference>
<evidence type="ECO:0000313" key="3">
    <source>
        <dbReference type="EMBL" id="OHU51084.1"/>
    </source>
</evidence>
<dbReference type="Pfam" id="PF11738">
    <property type="entry name" value="DUF3298"/>
    <property type="match status" value="1"/>
</dbReference>
<keyword evidence="5" id="KW-1185">Reference proteome</keyword>